<dbReference type="PANTHER" id="PTHR33571">
    <property type="entry name" value="SSL8005 PROTEIN"/>
    <property type="match status" value="1"/>
</dbReference>
<dbReference type="InterPro" id="IPR009185">
    <property type="entry name" value="Nucleotidl_trans"/>
</dbReference>
<evidence type="ECO:0000256" key="11">
    <source>
        <dbReference type="ARBA" id="ARBA00047518"/>
    </source>
</evidence>
<keyword evidence="5" id="KW-0479">Metal-binding</keyword>
<gene>
    <name evidence="14" type="ORF">HA72_2159</name>
    <name evidence="15" type="ORF">MsedA_2210</name>
    <name evidence="16" type="ORF">MsedB_2212</name>
    <name evidence="17" type="ORF">MsedC_2210</name>
    <name evidence="18" type="ORF">MsedD_2211</name>
    <name evidence="19" type="ORF">MsedE_2213</name>
</gene>
<dbReference type="EMBL" id="CP012172">
    <property type="protein sequence ID" value="AKV75084.1"/>
    <property type="molecule type" value="Genomic_DNA"/>
</dbReference>
<evidence type="ECO:0000256" key="1">
    <source>
        <dbReference type="ARBA" id="ARBA00001946"/>
    </source>
</evidence>
<evidence type="ECO:0000256" key="6">
    <source>
        <dbReference type="ARBA" id="ARBA00022741"/>
    </source>
</evidence>
<dbReference type="Proteomes" id="UP000029084">
    <property type="component" value="Chromosome"/>
</dbReference>
<comment type="cofactor">
    <cofactor evidence="1">
        <name>Mg(2+)</name>
        <dbReference type="ChEBI" id="CHEBI:18420"/>
    </cofactor>
</comment>
<dbReference type="Proteomes" id="UP000062475">
    <property type="component" value="Chromosome"/>
</dbReference>
<dbReference type="PIRSF" id="PIRSF005928">
    <property type="entry name" value="Nucleotidltrnsf"/>
    <property type="match status" value="1"/>
</dbReference>
<keyword evidence="2" id="KW-1277">Toxin-antitoxin system</keyword>
<evidence type="ECO:0000259" key="13">
    <source>
        <dbReference type="Pfam" id="PF01909"/>
    </source>
</evidence>
<protein>
    <recommendedName>
        <fullName evidence="9">protein adenylyltransferase</fullName>
        <ecNumber evidence="9">2.7.7.108</ecNumber>
    </recommendedName>
</protein>
<evidence type="ECO:0000313" key="21">
    <source>
        <dbReference type="Proteomes" id="UP000056255"/>
    </source>
</evidence>
<dbReference type="InterPro" id="IPR043519">
    <property type="entry name" value="NT_sf"/>
</dbReference>
<comment type="catalytic activity">
    <reaction evidence="12">
        <text>L-tyrosyl-[protein] + ATP = O-(5'-adenylyl)-L-tyrosyl-[protein] + diphosphate</text>
        <dbReference type="Rhea" id="RHEA:54288"/>
        <dbReference type="Rhea" id="RHEA-COMP:10136"/>
        <dbReference type="Rhea" id="RHEA-COMP:13846"/>
        <dbReference type="ChEBI" id="CHEBI:30616"/>
        <dbReference type="ChEBI" id="CHEBI:33019"/>
        <dbReference type="ChEBI" id="CHEBI:46858"/>
        <dbReference type="ChEBI" id="CHEBI:83624"/>
        <dbReference type="EC" id="2.7.7.108"/>
    </reaction>
</comment>
<evidence type="ECO:0000313" key="24">
    <source>
        <dbReference type="Proteomes" id="UP000062475"/>
    </source>
</evidence>
<evidence type="ECO:0000313" key="19">
    <source>
        <dbReference type="EMBL" id="AKV84054.1"/>
    </source>
</evidence>
<reference evidence="22 23" key="2">
    <citation type="journal article" date="2015" name="Genome Announc.">
        <title>Complete Genome Sequences of Evolved Arsenate-Resistant Metallosphaera sedula Strains.</title>
        <authorList>
            <person name="Ai C."/>
            <person name="McCarthy S."/>
            <person name="Schackwitz W."/>
            <person name="Martin J."/>
            <person name="Lipzen A."/>
            <person name="Blum P."/>
        </authorList>
    </citation>
    <scope>NUCLEOTIDE SEQUENCE [LARGE SCALE GENOMIC DNA]</scope>
    <source>
        <strain evidence="17 23">ARS120-1</strain>
        <strain evidence="18 22">ARS120-2</strain>
        <strain evidence="15 25">ARS50-1</strain>
        <strain evidence="16 24">ARS50-2</strain>
    </source>
</reference>
<dbReference type="GO" id="GO:0005524">
    <property type="term" value="F:ATP binding"/>
    <property type="evidence" value="ECO:0007669"/>
    <property type="project" value="UniProtKB-KW"/>
</dbReference>
<evidence type="ECO:0000313" key="18">
    <source>
        <dbReference type="EMBL" id="AKV81818.1"/>
    </source>
</evidence>
<dbReference type="Pfam" id="PF01909">
    <property type="entry name" value="NTP_transf_2"/>
    <property type="match status" value="1"/>
</dbReference>
<evidence type="ECO:0000313" key="16">
    <source>
        <dbReference type="EMBL" id="AKV77323.1"/>
    </source>
</evidence>
<proteinExistence type="inferred from homology"/>
<reference evidence="19 21" key="3">
    <citation type="submission" date="2015-07" db="EMBL/GenBank/DDBJ databases">
        <title>Physiological, transcriptional responses and genome re-sequencing of acid resistant extremely thermoacidophilic Metallosphaera sedula SARC-M1.</title>
        <authorList>
            <person name="Ai C."/>
            <person name="McCarthy S."/>
            <person name="Eckrich V."/>
            <person name="Rudrappa D."/>
            <person name="Qiu G."/>
            <person name="Blum P."/>
        </authorList>
    </citation>
    <scope>NUCLEOTIDE SEQUENCE [LARGE SCALE GENOMIC DNA]</scope>
    <source>
        <strain evidence="19 21">SARC-M1</strain>
    </source>
</reference>
<dbReference type="Proteomes" id="UP000056255">
    <property type="component" value="Chromosome"/>
</dbReference>
<evidence type="ECO:0000313" key="14">
    <source>
        <dbReference type="EMBL" id="AIM28281.1"/>
    </source>
</evidence>
<dbReference type="OMA" id="MATPWHL"/>
<dbReference type="Proteomes" id="UP000061362">
    <property type="component" value="Chromosome"/>
</dbReference>
<dbReference type="EMBL" id="CP012173">
    <property type="protein sequence ID" value="AKV77323.1"/>
    <property type="molecule type" value="Genomic_DNA"/>
</dbReference>
<comment type="catalytic activity">
    <reaction evidence="11">
        <text>O-(5'-adenylyl)-L-tyrosyl-[protein] + ATP = O-[5'-(adenylyl-(5'-&gt;3')-adenylyl)]-L-tyrosyl-[protein] + diphosphate</text>
        <dbReference type="Rhea" id="RHEA:66528"/>
        <dbReference type="Rhea" id="RHEA-COMP:13846"/>
        <dbReference type="Rhea" id="RHEA-COMP:17046"/>
        <dbReference type="ChEBI" id="CHEBI:30616"/>
        <dbReference type="ChEBI" id="CHEBI:33019"/>
        <dbReference type="ChEBI" id="CHEBI:83624"/>
        <dbReference type="ChEBI" id="CHEBI:167160"/>
    </reaction>
</comment>
<name>A0A088E7E0_9CREN</name>
<evidence type="ECO:0000256" key="4">
    <source>
        <dbReference type="ARBA" id="ARBA00022695"/>
    </source>
</evidence>
<comment type="similarity">
    <text evidence="10">Belongs to the MntA antitoxin family.</text>
</comment>
<dbReference type="EMBL" id="CP012174">
    <property type="protein sequence ID" value="AKV79573.1"/>
    <property type="molecule type" value="Genomic_DNA"/>
</dbReference>
<evidence type="ECO:0000313" key="23">
    <source>
        <dbReference type="Proteomes" id="UP000062398"/>
    </source>
</evidence>
<evidence type="ECO:0000256" key="5">
    <source>
        <dbReference type="ARBA" id="ARBA00022723"/>
    </source>
</evidence>
<dbReference type="SUPFAM" id="SSF81301">
    <property type="entry name" value="Nucleotidyltransferase"/>
    <property type="match status" value="1"/>
</dbReference>
<evidence type="ECO:0000313" key="25">
    <source>
        <dbReference type="Proteomes" id="UP000068832"/>
    </source>
</evidence>
<dbReference type="EMBL" id="CP012175">
    <property type="protein sequence ID" value="AKV81818.1"/>
    <property type="molecule type" value="Genomic_DNA"/>
</dbReference>
<evidence type="ECO:0000256" key="8">
    <source>
        <dbReference type="ARBA" id="ARBA00022842"/>
    </source>
</evidence>
<dbReference type="EMBL" id="CP012176">
    <property type="protein sequence ID" value="AKV84054.1"/>
    <property type="molecule type" value="Genomic_DNA"/>
</dbReference>
<dbReference type="GO" id="GO:0070733">
    <property type="term" value="F:AMPylase activity"/>
    <property type="evidence" value="ECO:0007669"/>
    <property type="project" value="UniProtKB-EC"/>
</dbReference>
<evidence type="ECO:0000313" key="22">
    <source>
        <dbReference type="Proteomes" id="UP000061362"/>
    </source>
</evidence>
<dbReference type="Proteomes" id="UP000062398">
    <property type="component" value="Chromosome"/>
</dbReference>
<dbReference type="PANTHER" id="PTHR33571:SF14">
    <property type="entry name" value="PROTEIN ADENYLYLTRANSFERASE MJ0435-RELATED"/>
    <property type="match status" value="1"/>
</dbReference>
<evidence type="ECO:0000256" key="7">
    <source>
        <dbReference type="ARBA" id="ARBA00022840"/>
    </source>
</evidence>
<dbReference type="InterPro" id="IPR052038">
    <property type="entry name" value="Type-VII_TA_antitoxin"/>
</dbReference>
<accession>A0A088E7E0</accession>
<dbReference type="RefSeq" id="WP_012022085.1">
    <property type="nucleotide sequence ID" value="NZ_AP019770.1"/>
</dbReference>
<dbReference type="Proteomes" id="UP000068832">
    <property type="component" value="Chromosome"/>
</dbReference>
<keyword evidence="7" id="KW-0067">ATP-binding</keyword>
<evidence type="ECO:0000256" key="9">
    <source>
        <dbReference type="ARBA" id="ARBA00034531"/>
    </source>
</evidence>
<evidence type="ECO:0000256" key="10">
    <source>
        <dbReference type="ARBA" id="ARBA00038276"/>
    </source>
</evidence>
<keyword evidence="6" id="KW-0547">Nucleotide-binding</keyword>
<sequence length="223" mass="25677">MQIVYDEERWLILKTLRGWALDMLNLLEQGSMRGFVYGSVARGDVKATSDVDVIVFAPNIVWLDLIEADHKFIVQATPSSTPKAYISLDREERKVISFPLGKLSGVEEDFYRFGGLVDKEQLIKGERVPGVNKDLQIIIPNEMGHEELPLKGNEDLAVKLVKVSMNTILQRERLLSRRKERGRTGTFLNYELREDESFQEAVRNLLKENKFFRRTIDRGSYKG</sequence>
<evidence type="ECO:0000256" key="12">
    <source>
        <dbReference type="ARBA" id="ARBA00048696"/>
    </source>
</evidence>
<dbReference type="InterPro" id="IPR002934">
    <property type="entry name" value="Polymerase_NTP_transf_dom"/>
</dbReference>
<keyword evidence="3 14" id="KW-0808">Transferase</keyword>
<keyword evidence="4" id="KW-0548">Nucleotidyltransferase</keyword>
<evidence type="ECO:0000313" key="20">
    <source>
        <dbReference type="Proteomes" id="UP000029084"/>
    </source>
</evidence>
<organism evidence="14 20">
    <name type="scientific">Metallosphaera sedula</name>
    <dbReference type="NCBI Taxonomy" id="43687"/>
    <lineage>
        <taxon>Archaea</taxon>
        <taxon>Thermoproteota</taxon>
        <taxon>Thermoprotei</taxon>
        <taxon>Sulfolobales</taxon>
        <taxon>Sulfolobaceae</taxon>
        <taxon>Metallosphaera</taxon>
    </lineage>
</organism>
<dbReference type="AlphaFoldDB" id="A0A088E7E0"/>
<dbReference type="PATRIC" id="fig|43687.5.peg.2316"/>
<dbReference type="Gene3D" id="3.30.460.10">
    <property type="entry name" value="Beta Polymerase, domain 2"/>
    <property type="match status" value="1"/>
</dbReference>
<evidence type="ECO:0000313" key="15">
    <source>
        <dbReference type="EMBL" id="AKV75084.1"/>
    </source>
</evidence>
<dbReference type="EMBL" id="CP008822">
    <property type="protein sequence ID" value="AIM28281.1"/>
    <property type="molecule type" value="Genomic_DNA"/>
</dbReference>
<evidence type="ECO:0000256" key="3">
    <source>
        <dbReference type="ARBA" id="ARBA00022679"/>
    </source>
</evidence>
<evidence type="ECO:0000313" key="17">
    <source>
        <dbReference type="EMBL" id="AKV79573.1"/>
    </source>
</evidence>
<dbReference type="EC" id="2.7.7.108" evidence="9"/>
<evidence type="ECO:0000256" key="2">
    <source>
        <dbReference type="ARBA" id="ARBA00022649"/>
    </source>
</evidence>
<feature type="domain" description="Polymerase nucleotidyl transferase" evidence="13">
    <location>
        <begin position="35"/>
        <end position="61"/>
    </location>
</feature>
<dbReference type="GO" id="GO:0046872">
    <property type="term" value="F:metal ion binding"/>
    <property type="evidence" value="ECO:0007669"/>
    <property type="project" value="UniProtKB-KW"/>
</dbReference>
<keyword evidence="8" id="KW-0460">Magnesium</keyword>
<reference evidence="14 20" key="1">
    <citation type="journal article" date="2014" name="J. Bacteriol.">
        <title>Role of an Archaeal PitA Transporter in the Copper and Arsenic Resistance of Metallosphaera sedula, an Extreme Thermoacidophile.</title>
        <authorList>
            <person name="McCarthy S."/>
            <person name="Ai C."/>
            <person name="Wheaton G."/>
            <person name="Tevatia R."/>
            <person name="Eckrich V."/>
            <person name="Kelly R."/>
            <person name="Blum P."/>
        </authorList>
    </citation>
    <scope>NUCLEOTIDE SEQUENCE [LARGE SCALE GENOMIC DNA]</scope>
    <source>
        <strain evidence="14 20">CuR1</strain>
    </source>
</reference>
<dbReference type="GeneID" id="91756699"/>